<proteinExistence type="predicted"/>
<dbReference type="InterPro" id="IPR058261">
    <property type="entry name" value="DUF7955"/>
</dbReference>
<dbReference type="Proteomes" id="UP000016649">
    <property type="component" value="Unassembled WGS sequence"/>
</dbReference>
<evidence type="ECO:0000313" key="4">
    <source>
        <dbReference type="EMBL" id="ERJ91894.1"/>
    </source>
</evidence>
<evidence type="ECO:0000256" key="1">
    <source>
        <dbReference type="SAM" id="SignalP"/>
    </source>
</evidence>
<dbReference type="RefSeq" id="WP_021688116.1">
    <property type="nucleotide sequence ID" value="NZ_KI260571.1"/>
</dbReference>
<dbReference type="Pfam" id="PF25844">
    <property type="entry name" value="DUF7955"/>
    <property type="match status" value="1"/>
</dbReference>
<feature type="signal peptide" evidence="1">
    <location>
        <begin position="1"/>
        <end position="21"/>
    </location>
</feature>
<gene>
    <name evidence="4" type="ORF">HMPREF9193_01902</name>
</gene>
<evidence type="ECO:0000259" key="2">
    <source>
        <dbReference type="Pfam" id="PF25843"/>
    </source>
</evidence>
<name>A0ABN0NWX3_TRELE</name>
<evidence type="ECO:0000313" key="5">
    <source>
        <dbReference type="Proteomes" id="UP000016649"/>
    </source>
</evidence>
<protein>
    <submittedName>
        <fullName evidence="4">Uncharacterized protein</fullName>
    </submittedName>
</protein>
<accession>A0ABN0NWX3</accession>
<feature type="domain" description="DUF7954" evidence="2">
    <location>
        <begin position="34"/>
        <end position="198"/>
    </location>
</feature>
<feature type="chain" id="PRO_5045868150" evidence="1">
    <location>
        <begin position="22"/>
        <end position="369"/>
    </location>
</feature>
<reference evidence="4 5" key="1">
    <citation type="submission" date="2013-08" db="EMBL/GenBank/DDBJ databases">
        <authorList>
            <person name="Weinstock G."/>
            <person name="Sodergren E."/>
            <person name="Wylie T."/>
            <person name="Fulton L."/>
            <person name="Fulton R."/>
            <person name="Fronick C."/>
            <person name="O'Laughlin M."/>
            <person name="Godfrey J."/>
            <person name="Miner T."/>
            <person name="Herter B."/>
            <person name="Appelbaum E."/>
            <person name="Cordes M."/>
            <person name="Lek S."/>
            <person name="Wollam A."/>
            <person name="Pepin K.H."/>
            <person name="Palsikar V.B."/>
            <person name="Mitreva M."/>
            <person name="Wilson R.K."/>
        </authorList>
    </citation>
    <scope>NUCLEOTIDE SEQUENCE [LARGE SCALE GENOMIC DNA]</scope>
    <source>
        <strain evidence="4 5">ATCC 700332</strain>
    </source>
</reference>
<organism evidence="4 5">
    <name type="scientific">Treponema lecithinolyticum ATCC 700332</name>
    <dbReference type="NCBI Taxonomy" id="1321815"/>
    <lineage>
        <taxon>Bacteria</taxon>
        <taxon>Pseudomonadati</taxon>
        <taxon>Spirochaetota</taxon>
        <taxon>Spirochaetia</taxon>
        <taxon>Spirochaetales</taxon>
        <taxon>Treponemataceae</taxon>
        <taxon>Treponema</taxon>
    </lineage>
</organism>
<dbReference type="EMBL" id="AWVH01000040">
    <property type="protein sequence ID" value="ERJ91894.1"/>
    <property type="molecule type" value="Genomic_DNA"/>
</dbReference>
<sequence length="369" mass="41485">MKKTLYALCALLCLCSFPLGAVPGVKDFLPTESGQYVYYKDATFQREAYVGFLQYDEARYAIRYYAPENTKTGQKEEQIELFLTVDTKKDYILMTGERIVAKEANENTATLNYLHDLFYEFASQRKKVNGANFKGSSAVPFSVQKTENIALFGGEVSLTYDYLIPIFNLRSITNKKGEKQFTAVTMGKLASSSDVAFSSFTGIPPLPPAAIQTAAQTGEQTKTAKTKANKTGITDKAFADMEAKCVQIADNFWFWESEALMYSDSLPVDTEALKGKPYGLYRFLARTLLCSTNKTLVNLATQNIKIQNKCLVLSTYAYDLESERYVFDVKIIAAKKNAAPDITGLTLYADYYNINKDYFDKKIQLIIQR</sequence>
<keyword evidence="5" id="KW-1185">Reference proteome</keyword>
<keyword evidence="1" id="KW-0732">Signal</keyword>
<dbReference type="InterPro" id="IPR058260">
    <property type="entry name" value="DUF7954"/>
</dbReference>
<evidence type="ECO:0000259" key="3">
    <source>
        <dbReference type="Pfam" id="PF25844"/>
    </source>
</evidence>
<feature type="domain" description="DUF7955" evidence="3">
    <location>
        <begin position="246"/>
        <end position="362"/>
    </location>
</feature>
<comment type="caution">
    <text evidence="4">The sequence shown here is derived from an EMBL/GenBank/DDBJ whole genome shotgun (WGS) entry which is preliminary data.</text>
</comment>
<dbReference type="Pfam" id="PF25843">
    <property type="entry name" value="DUF7954"/>
    <property type="match status" value="1"/>
</dbReference>